<evidence type="ECO:0000313" key="3">
    <source>
        <dbReference type="Proteomes" id="UP001166674"/>
    </source>
</evidence>
<dbReference type="EMBL" id="JAATJV010252400">
    <property type="protein sequence ID" value="MBZ3875544.1"/>
    <property type="molecule type" value="Genomic_DNA"/>
</dbReference>
<keyword evidence="3" id="KW-1185">Reference proteome</keyword>
<feature type="compositionally biased region" description="Polar residues" evidence="1">
    <location>
        <begin position="78"/>
        <end position="89"/>
    </location>
</feature>
<evidence type="ECO:0000313" key="2">
    <source>
        <dbReference type="EMBL" id="MBZ3875544.1"/>
    </source>
</evidence>
<feature type="region of interest" description="Disordered" evidence="1">
    <location>
        <begin position="64"/>
        <end position="181"/>
    </location>
</feature>
<feature type="compositionally biased region" description="Low complexity" evidence="1">
    <location>
        <begin position="219"/>
        <end position="228"/>
    </location>
</feature>
<dbReference type="InterPro" id="IPR012677">
    <property type="entry name" value="Nucleotide-bd_a/b_plait_sf"/>
</dbReference>
<dbReference type="Gene3D" id="3.30.70.330">
    <property type="match status" value="2"/>
</dbReference>
<proteinExistence type="predicted"/>
<feature type="compositionally biased region" description="Acidic residues" evidence="1">
    <location>
        <begin position="134"/>
        <end position="156"/>
    </location>
</feature>
<accession>A0AA41MPL0</accession>
<feature type="region of interest" description="Disordered" evidence="1">
    <location>
        <begin position="198"/>
        <end position="228"/>
    </location>
</feature>
<dbReference type="AlphaFoldDB" id="A0AA41MPL0"/>
<protein>
    <submittedName>
        <fullName evidence="2">RNA-binding protein 19</fullName>
    </submittedName>
</protein>
<dbReference type="SUPFAM" id="SSF54928">
    <property type="entry name" value="RNA-binding domain, RBD"/>
    <property type="match status" value="1"/>
</dbReference>
<organism evidence="2 3">
    <name type="scientific">Sciurus carolinensis</name>
    <name type="common">Eastern gray squirrel</name>
    <dbReference type="NCBI Taxonomy" id="30640"/>
    <lineage>
        <taxon>Eukaryota</taxon>
        <taxon>Metazoa</taxon>
        <taxon>Chordata</taxon>
        <taxon>Craniata</taxon>
        <taxon>Vertebrata</taxon>
        <taxon>Euteleostomi</taxon>
        <taxon>Mammalia</taxon>
        <taxon>Eutheria</taxon>
        <taxon>Euarchontoglires</taxon>
        <taxon>Glires</taxon>
        <taxon>Rodentia</taxon>
        <taxon>Sciuromorpha</taxon>
        <taxon>Sciuridae</taxon>
        <taxon>Sciurinae</taxon>
        <taxon>Sciurini</taxon>
        <taxon>Sciurus</taxon>
    </lineage>
</organism>
<comment type="caution">
    <text evidence="2">The sequence shown here is derived from an EMBL/GenBank/DDBJ whole genome shotgun (WGS) entry which is preliminary data.</text>
</comment>
<evidence type="ECO:0000256" key="1">
    <source>
        <dbReference type="SAM" id="MobiDB-lite"/>
    </source>
</evidence>
<sequence>MKEEQSRQLLAAFGTLTNCSFKFTKDGKFLKFGFMGLKSEEEAQTSLSHFNKSFIDSSWITDDKKRKVPSELEKGKSKPTSDYLNFDSDSGQESEEEAAEEPAVEQGLEPNTAAQKGLSDMEYLKSKMVATESSTEEESEDEAVNCDEGSEAEESSATEIQQTKKPVNEKEPTTTHTVKLREAQFSVTEGRMLNVLPSTIRKEASEDAPGSSYKKKAASKNNASSSSSHNWNMLFMSTDPLGKSLQGWTPAEFFLGKTRSALQPCGEGHPLILPIGCFLHGPLPFKTLKASLSVEETKGSVAVRVAPGETQLVQEVQHFLLHNGVSLDSFSQATAERRKTVILVKNLPAGTLATELRETFGHFGSLSRVLLPKGGVTAILVEFLEPLEVHGTF</sequence>
<dbReference type="InterPro" id="IPR035979">
    <property type="entry name" value="RBD_domain_sf"/>
</dbReference>
<dbReference type="GO" id="GO:0003676">
    <property type="term" value="F:nucleic acid binding"/>
    <property type="evidence" value="ECO:0007669"/>
    <property type="project" value="InterPro"/>
</dbReference>
<feature type="compositionally biased region" description="Basic and acidic residues" evidence="1">
    <location>
        <begin position="64"/>
        <end position="76"/>
    </location>
</feature>
<feature type="compositionally biased region" description="Acidic residues" evidence="1">
    <location>
        <begin position="90"/>
        <end position="103"/>
    </location>
</feature>
<gene>
    <name evidence="2" type="ORF">SUZIE_133460</name>
</gene>
<name>A0AA41MPL0_SCICA</name>
<dbReference type="Proteomes" id="UP001166674">
    <property type="component" value="Unassembled WGS sequence"/>
</dbReference>
<reference evidence="2" key="1">
    <citation type="submission" date="2020-03" db="EMBL/GenBank/DDBJ databases">
        <title>Studies in the Genomics of Life Span.</title>
        <authorList>
            <person name="Glass D."/>
        </authorList>
    </citation>
    <scope>NUCLEOTIDE SEQUENCE</scope>
    <source>
        <strain evidence="2">SUZIE</strain>
        <tissue evidence="2">Muscle</tissue>
    </source>
</reference>